<sequence>MRAQIEMMAPEFLAETWPVRFVALMSMLEDMAGQVTEDNQPFIVNDWVIVVTGLLEHLPRDLESPECLALMRVSVLERFRQSAMRNSCDLTRQMELLRREYPQWPNVEDLLRNYETWAAKQSLVKPH</sequence>
<organism evidence="1 2">
    <name type="scientific">Agrobacterium deltaense NCPPB 1641</name>
    <dbReference type="NCBI Taxonomy" id="1183425"/>
    <lineage>
        <taxon>Bacteria</taxon>
        <taxon>Pseudomonadati</taxon>
        <taxon>Pseudomonadota</taxon>
        <taxon>Alphaproteobacteria</taxon>
        <taxon>Hyphomicrobiales</taxon>
        <taxon>Rhizobiaceae</taxon>
        <taxon>Rhizobium/Agrobacterium group</taxon>
        <taxon>Agrobacterium</taxon>
    </lineage>
</organism>
<proteinExistence type="predicted"/>
<evidence type="ECO:0000313" key="2">
    <source>
        <dbReference type="Proteomes" id="UP000192140"/>
    </source>
</evidence>
<dbReference type="EMBL" id="FCNP01000051">
    <property type="protein sequence ID" value="CVI64330.1"/>
    <property type="molecule type" value="Genomic_DNA"/>
</dbReference>
<reference evidence="1" key="1">
    <citation type="submission" date="2016-01" db="EMBL/GenBank/DDBJ databases">
        <authorList>
            <person name="Regsiter A."/>
            <person name="william w."/>
        </authorList>
    </citation>
    <scope>NUCLEOTIDE SEQUENCE</scope>
    <source>
        <strain evidence="1">NCPPB 1641</strain>
    </source>
</reference>
<dbReference type="AlphaFoldDB" id="A0A1S7UBP4"/>
<gene>
    <name evidence="1" type="ORF">AGR7A_pTi0066</name>
</gene>
<comment type="caution">
    <text evidence="1">The sequence shown here is derived from an EMBL/GenBank/DDBJ whole genome shotgun (WGS) entry which is preliminary data.</text>
</comment>
<dbReference type="Proteomes" id="UP000192140">
    <property type="component" value="Unassembled WGS sequence"/>
</dbReference>
<name>A0A1S7UBP4_9HYPH</name>
<accession>A0A1S7UBP4</accession>
<keyword evidence="2" id="KW-1185">Reference proteome</keyword>
<evidence type="ECO:0000313" key="1">
    <source>
        <dbReference type="EMBL" id="CVI64330.1"/>
    </source>
</evidence>
<protein>
    <submittedName>
        <fullName evidence="1">Uncharacterized protein</fullName>
    </submittedName>
</protein>